<keyword evidence="3 8" id="KW-0479">Metal-binding</keyword>
<evidence type="ECO:0000259" key="9">
    <source>
        <dbReference type="PROSITE" id="PS50103"/>
    </source>
</evidence>
<dbReference type="InterPro" id="IPR013087">
    <property type="entry name" value="Znf_C2H2_type"/>
</dbReference>
<dbReference type="PROSITE" id="PS50103">
    <property type="entry name" value="ZF_C3H1"/>
    <property type="match status" value="2"/>
</dbReference>
<keyword evidence="11" id="KW-0347">Helicase</keyword>
<organism evidence="11 12">
    <name type="scientific">Fusarium culmorum</name>
    <dbReference type="NCBI Taxonomy" id="5516"/>
    <lineage>
        <taxon>Eukaryota</taxon>
        <taxon>Fungi</taxon>
        <taxon>Dikarya</taxon>
        <taxon>Ascomycota</taxon>
        <taxon>Pezizomycotina</taxon>
        <taxon>Sordariomycetes</taxon>
        <taxon>Hypocreomycetidae</taxon>
        <taxon>Hypocreales</taxon>
        <taxon>Nectriaceae</taxon>
        <taxon>Fusarium</taxon>
    </lineage>
</organism>
<dbReference type="CDD" id="cd22585">
    <property type="entry name" value="Rcat_RBR_DEAH12-like"/>
    <property type="match status" value="1"/>
</dbReference>
<dbReference type="OMA" id="ACHEPHV"/>
<dbReference type="InterPro" id="IPR041367">
    <property type="entry name" value="Znf-CCCH_4"/>
</dbReference>
<dbReference type="CDD" id="cd20335">
    <property type="entry name" value="BRcat_RBR"/>
    <property type="match status" value="1"/>
</dbReference>
<dbReference type="SUPFAM" id="SSF90229">
    <property type="entry name" value="CCCH zinc finger"/>
    <property type="match status" value="1"/>
</dbReference>
<dbReference type="InterPro" id="IPR000571">
    <property type="entry name" value="Znf_CCCH"/>
</dbReference>
<dbReference type="EMBL" id="PVEM01000003">
    <property type="protein sequence ID" value="PTD10111.1"/>
    <property type="molecule type" value="Genomic_DNA"/>
</dbReference>
<keyword evidence="12" id="KW-1185">Reference proteome</keyword>
<comment type="caution">
    <text evidence="11">The sequence shown here is derived from an EMBL/GenBank/DDBJ whole genome shotgun (WGS) entry which is preliminary data.</text>
</comment>
<dbReference type="Gene3D" id="3.30.1370.210">
    <property type="match status" value="1"/>
</dbReference>
<dbReference type="GO" id="GO:0000151">
    <property type="term" value="C:ubiquitin ligase complex"/>
    <property type="evidence" value="ECO:0007669"/>
    <property type="project" value="TreeGrafter"/>
</dbReference>
<dbReference type="GO" id="GO:0097039">
    <property type="term" value="P:protein linear polyubiquitination"/>
    <property type="evidence" value="ECO:0007669"/>
    <property type="project" value="TreeGrafter"/>
</dbReference>
<dbReference type="OrthoDB" id="1431934at2759"/>
<keyword evidence="6" id="KW-0833">Ubl conjugation pathway</keyword>
<dbReference type="InterPro" id="IPR036855">
    <property type="entry name" value="Znf_CCCH_sf"/>
</dbReference>
<dbReference type="InterPro" id="IPR013083">
    <property type="entry name" value="Znf_RING/FYVE/PHD"/>
</dbReference>
<evidence type="ECO:0000256" key="6">
    <source>
        <dbReference type="ARBA" id="ARBA00022786"/>
    </source>
</evidence>
<reference evidence="11 12" key="1">
    <citation type="submission" date="2018-02" db="EMBL/GenBank/DDBJ databases">
        <title>Fusarium culmorum secondary metabolites in fungal-bacterial-plant interactions.</title>
        <authorList>
            <person name="Schmidt R."/>
        </authorList>
    </citation>
    <scope>NUCLEOTIDE SEQUENCE [LARGE SCALE GENOMIC DNA]</scope>
    <source>
        <strain evidence="11 12">PV</strain>
    </source>
</reference>
<dbReference type="Pfam" id="PF01485">
    <property type="entry name" value="IBR"/>
    <property type="match status" value="1"/>
</dbReference>
<dbReference type="Pfam" id="PF22191">
    <property type="entry name" value="IBR_1"/>
    <property type="match status" value="1"/>
</dbReference>
<evidence type="ECO:0000256" key="5">
    <source>
        <dbReference type="ARBA" id="ARBA00022771"/>
    </source>
</evidence>
<keyword evidence="11" id="KW-0378">Hydrolase</keyword>
<keyword evidence="4" id="KW-0677">Repeat</keyword>
<protein>
    <submittedName>
        <fullName evidence="11">ATP-dependent RNA helicase DEAH12, chloroplastic</fullName>
    </submittedName>
</protein>
<name>A0A2T4H2S6_FUSCU</name>
<keyword evidence="2" id="KW-0808">Transferase</keyword>
<dbReference type="SMART" id="SM00647">
    <property type="entry name" value="IBR"/>
    <property type="match status" value="2"/>
</dbReference>
<feature type="domain" description="RING-type" evidence="10">
    <location>
        <begin position="568"/>
        <end position="781"/>
    </location>
</feature>
<keyword evidence="7 8" id="KW-0862">Zinc</keyword>
<dbReference type="PANTHER" id="PTHR22770">
    <property type="entry name" value="UBIQUITIN CONJUGATING ENZYME 7 INTERACTING PROTEIN-RELATED"/>
    <property type="match status" value="1"/>
</dbReference>
<dbReference type="SMART" id="SM00356">
    <property type="entry name" value="ZnF_C3H1"/>
    <property type="match status" value="2"/>
</dbReference>
<dbReference type="Gene3D" id="1.20.120.1750">
    <property type="match status" value="1"/>
</dbReference>
<dbReference type="GO" id="GO:0008270">
    <property type="term" value="F:zinc ion binding"/>
    <property type="evidence" value="ECO:0007669"/>
    <property type="project" value="UniProtKB-KW"/>
</dbReference>
<feature type="zinc finger region" description="C3H1-type" evidence="8">
    <location>
        <begin position="82"/>
        <end position="109"/>
    </location>
</feature>
<comment type="pathway">
    <text evidence="1">Protein modification; protein ubiquitination.</text>
</comment>
<gene>
    <name evidence="11" type="ORF">FCULG_00007528</name>
</gene>
<accession>A0A2T4H2S6</accession>
<evidence type="ECO:0000256" key="3">
    <source>
        <dbReference type="ARBA" id="ARBA00022723"/>
    </source>
</evidence>
<evidence type="ECO:0000256" key="2">
    <source>
        <dbReference type="ARBA" id="ARBA00022679"/>
    </source>
</evidence>
<evidence type="ECO:0000313" key="11">
    <source>
        <dbReference type="EMBL" id="PTD10111.1"/>
    </source>
</evidence>
<dbReference type="PROSITE" id="PS51873">
    <property type="entry name" value="TRIAD"/>
    <property type="match status" value="1"/>
</dbReference>
<dbReference type="GO" id="GO:0003676">
    <property type="term" value="F:nucleic acid binding"/>
    <property type="evidence" value="ECO:0007669"/>
    <property type="project" value="InterPro"/>
</dbReference>
<dbReference type="GO" id="GO:0004842">
    <property type="term" value="F:ubiquitin-protein transferase activity"/>
    <property type="evidence" value="ECO:0007669"/>
    <property type="project" value="TreeGrafter"/>
</dbReference>
<evidence type="ECO:0000256" key="7">
    <source>
        <dbReference type="ARBA" id="ARBA00022833"/>
    </source>
</evidence>
<feature type="zinc finger region" description="C3H1-type" evidence="8">
    <location>
        <begin position="49"/>
        <end position="76"/>
    </location>
</feature>
<evidence type="ECO:0000256" key="4">
    <source>
        <dbReference type="ARBA" id="ARBA00022737"/>
    </source>
</evidence>
<dbReference type="InterPro" id="IPR051628">
    <property type="entry name" value="LUBAC_E3_Ligases"/>
</dbReference>
<keyword evidence="11" id="KW-0547">Nucleotide-binding</keyword>
<feature type="domain" description="C3H1-type" evidence="9">
    <location>
        <begin position="49"/>
        <end position="76"/>
    </location>
</feature>
<dbReference type="InterPro" id="IPR002867">
    <property type="entry name" value="IBR_dom"/>
</dbReference>
<keyword evidence="11" id="KW-0067">ATP-binding</keyword>
<dbReference type="SUPFAM" id="SSF57850">
    <property type="entry name" value="RING/U-box"/>
    <property type="match status" value="2"/>
</dbReference>
<keyword evidence="5 8" id="KW-0863">Zinc-finger</keyword>
<proteinExistence type="predicted"/>
<dbReference type="GO" id="GO:0043161">
    <property type="term" value="P:proteasome-mediated ubiquitin-dependent protein catabolic process"/>
    <property type="evidence" value="ECO:0007669"/>
    <property type="project" value="TreeGrafter"/>
</dbReference>
<dbReference type="InterPro" id="IPR035979">
    <property type="entry name" value="RBD_domain_sf"/>
</dbReference>
<evidence type="ECO:0000259" key="10">
    <source>
        <dbReference type="PROSITE" id="PS51873"/>
    </source>
</evidence>
<evidence type="ECO:0000256" key="1">
    <source>
        <dbReference type="ARBA" id="ARBA00004906"/>
    </source>
</evidence>
<dbReference type="Proteomes" id="UP000241587">
    <property type="component" value="Unassembled WGS sequence"/>
</dbReference>
<dbReference type="AlphaFoldDB" id="A0A2T4H2S6"/>
<dbReference type="InterPro" id="IPR044066">
    <property type="entry name" value="TRIAD_supradom"/>
</dbReference>
<sequence length="781" mass="87006">MGNIFGREAEASPAPPERCPAVVATRQPLHYRETFALEGTFQNREVSRIQYTRPCFAYARGECFRGTACRFSHAGITNTTTGNIRKPCRFFTRGHCRRGDACNFSHDRSSVQDSTDTSKDDECTEGWAREFGGAWAKFGDGAAIVDVSLPSDFSAIEIRNLPISASANSVRTWLSDVGMTVSMSDIRYIKTKVMPNGVAIVKVKDPAFATTACSRLQTCIELRDLVVNSIRVPVPAGFQFGQVDNRQVRCSWHRPTRTTSLHFSNKKVASRSFYNFKSQKYRVNGMNVTAQLLVAEDPTQPNGRWKFDLIGLRATTTAQDIASVFPSSEKPCLVAMRGPNYNMDIEVDSTLVKSMLYEKGELERWSVSDNSTAKRIKAHATFFDESHAQAAVSSLNETELPFNSTGKLFVQLLTSVKFKVSVRVYNAVKKSIDAHKSQWSRQFVHYSALPERGFNRILKIEGEDRQLVAQAKRTLENIITGTVMTMDGKNIWYSNLKISKNAYKKLQKLEQDLEVVIIRDIRASNFRAFGPEDRLAEAAEALQQLVDDLKTDGHAVKETAAPVKTKNLETDCSVCFGEAEESLETSCGHIYCNICFVNMCQSGESSSGDFSIKCVGASDNCKKILPISEIQTLLLSETLENILDASFASFIRSHPTEFRYCPTPDCDQVYRVSSPEKVPFMFTCSRCFTSTCTACNASHPGISCSKNKGNNSDDIEKLMKAKKDLGVKDCPKCTTAIQKSEGCNHMTCLACRTHICWVCLATFAQDTDCYAHMRRLHGGIM</sequence>
<dbReference type="GO" id="GO:0004386">
    <property type="term" value="F:helicase activity"/>
    <property type="evidence" value="ECO:0007669"/>
    <property type="project" value="UniProtKB-KW"/>
</dbReference>
<dbReference type="Pfam" id="PF18044">
    <property type="entry name" value="zf-CCCH_4"/>
    <property type="match status" value="1"/>
</dbReference>
<feature type="domain" description="C3H1-type" evidence="9">
    <location>
        <begin position="82"/>
        <end position="109"/>
    </location>
</feature>
<dbReference type="SUPFAM" id="SSF54928">
    <property type="entry name" value="RNA-binding domain, RBD"/>
    <property type="match status" value="1"/>
</dbReference>
<dbReference type="PANTHER" id="PTHR22770:SF13">
    <property type="entry name" value="RING-TYPE DOMAIN-CONTAINING PROTEIN"/>
    <property type="match status" value="1"/>
</dbReference>
<evidence type="ECO:0000313" key="12">
    <source>
        <dbReference type="Proteomes" id="UP000241587"/>
    </source>
</evidence>
<dbReference type="Gene3D" id="3.30.40.10">
    <property type="entry name" value="Zinc/RING finger domain, C3HC4 (zinc finger)"/>
    <property type="match status" value="1"/>
</dbReference>
<dbReference type="GO" id="GO:0043130">
    <property type="term" value="F:ubiquitin binding"/>
    <property type="evidence" value="ECO:0007669"/>
    <property type="project" value="TreeGrafter"/>
</dbReference>
<dbReference type="PROSITE" id="PS00028">
    <property type="entry name" value="ZINC_FINGER_C2H2_1"/>
    <property type="match status" value="1"/>
</dbReference>
<evidence type="ECO:0000256" key="8">
    <source>
        <dbReference type="PROSITE-ProRule" id="PRU00723"/>
    </source>
</evidence>